<protein>
    <recommendedName>
        <fullName evidence="3">Secreted protein</fullName>
    </recommendedName>
</protein>
<dbReference type="KEGG" id="kcm:ABWK59_13025"/>
<evidence type="ECO:0000313" key="2">
    <source>
        <dbReference type="EMBL" id="XCM79773.1"/>
    </source>
</evidence>
<sequence length="131" mass="13377">MQPTPSINRTTALAAAALALVLPLSAISCSAAERALGCANTAVTISTDITQVGNAFNNADNDPAAAGQALQKLKTDLDQLNRNSSDTDVSKAITDLQTQVTKVQQAVDAKQVPDLKPLGDAASNLTQACSG</sequence>
<gene>
    <name evidence="2" type="ORF">ABWK59_13025</name>
</gene>
<dbReference type="AlphaFoldDB" id="A0AAU8JUZ7"/>
<feature type="chain" id="PRO_5043672529" description="Secreted protein" evidence="1">
    <location>
        <begin position="32"/>
        <end position="131"/>
    </location>
</feature>
<feature type="signal peptide" evidence="1">
    <location>
        <begin position="1"/>
        <end position="31"/>
    </location>
</feature>
<proteinExistence type="predicted"/>
<reference evidence="2" key="1">
    <citation type="submission" date="2024-06" db="EMBL/GenBank/DDBJ databases">
        <title>The genome sequences of Kitasatospora sp. strain HUAS MG31.</title>
        <authorList>
            <person name="Mo P."/>
        </authorList>
    </citation>
    <scope>NUCLEOTIDE SEQUENCE</scope>
    <source>
        <strain evidence="2">HUAS MG31</strain>
    </source>
</reference>
<evidence type="ECO:0000256" key="1">
    <source>
        <dbReference type="SAM" id="SignalP"/>
    </source>
</evidence>
<name>A0AAU8JUZ7_9ACTN</name>
<keyword evidence="1" id="KW-0732">Signal</keyword>
<evidence type="ECO:0008006" key="3">
    <source>
        <dbReference type="Google" id="ProtNLM"/>
    </source>
</evidence>
<dbReference type="RefSeq" id="WP_354640678.1">
    <property type="nucleotide sequence ID" value="NZ_CP159872.1"/>
</dbReference>
<organism evidence="2">
    <name type="scientific">Kitasatospora camelliae</name>
    <dbReference type="NCBI Taxonomy" id="3156397"/>
    <lineage>
        <taxon>Bacteria</taxon>
        <taxon>Bacillati</taxon>
        <taxon>Actinomycetota</taxon>
        <taxon>Actinomycetes</taxon>
        <taxon>Kitasatosporales</taxon>
        <taxon>Streptomycetaceae</taxon>
        <taxon>Kitasatospora</taxon>
    </lineage>
</organism>
<accession>A0AAU8JUZ7</accession>
<dbReference type="EMBL" id="CP159872">
    <property type="protein sequence ID" value="XCM79773.1"/>
    <property type="molecule type" value="Genomic_DNA"/>
</dbReference>